<keyword evidence="9 13" id="KW-0560">Oxidoreductase</keyword>
<evidence type="ECO:0000256" key="1">
    <source>
        <dbReference type="ARBA" id="ARBA00001971"/>
    </source>
</evidence>
<keyword evidence="12" id="KW-0472">Membrane</keyword>
<dbReference type="InterPro" id="IPR017972">
    <property type="entry name" value="Cyt_P450_CS"/>
</dbReference>
<dbReference type="InterPro" id="IPR036396">
    <property type="entry name" value="Cyt_P450_sf"/>
</dbReference>
<dbReference type="InterPro" id="IPR001128">
    <property type="entry name" value="Cyt_P450"/>
</dbReference>
<reference evidence="14 15" key="1">
    <citation type="journal article" date="2021" name="Environ. Microbiol.">
        <title>Gene family expansions and transcriptome signatures uncover fungal adaptations to wood decay.</title>
        <authorList>
            <person name="Hage H."/>
            <person name="Miyauchi S."/>
            <person name="Viragh M."/>
            <person name="Drula E."/>
            <person name="Min B."/>
            <person name="Chaduli D."/>
            <person name="Navarro D."/>
            <person name="Favel A."/>
            <person name="Norest M."/>
            <person name="Lesage-Meessen L."/>
            <person name="Balint B."/>
            <person name="Merenyi Z."/>
            <person name="de Eugenio L."/>
            <person name="Morin E."/>
            <person name="Martinez A.T."/>
            <person name="Baldrian P."/>
            <person name="Stursova M."/>
            <person name="Martinez M.J."/>
            <person name="Novotny C."/>
            <person name="Magnuson J.K."/>
            <person name="Spatafora J.W."/>
            <person name="Maurice S."/>
            <person name="Pangilinan J."/>
            <person name="Andreopoulos W."/>
            <person name="LaButti K."/>
            <person name="Hundley H."/>
            <person name="Na H."/>
            <person name="Kuo A."/>
            <person name="Barry K."/>
            <person name="Lipzen A."/>
            <person name="Henrissat B."/>
            <person name="Riley R."/>
            <person name="Ahrendt S."/>
            <person name="Nagy L.G."/>
            <person name="Grigoriev I.V."/>
            <person name="Martin F."/>
            <person name="Rosso M.N."/>
        </authorList>
    </citation>
    <scope>NUCLEOTIDE SEQUENCE [LARGE SCALE GENOMIC DNA]</scope>
    <source>
        <strain evidence="14 15">CIRM-BRFM 1785</strain>
    </source>
</reference>
<dbReference type="InterPro" id="IPR002401">
    <property type="entry name" value="Cyt_P450_E_grp-I"/>
</dbReference>
<keyword evidence="8" id="KW-1133">Transmembrane helix</keyword>
<evidence type="ECO:0000256" key="10">
    <source>
        <dbReference type="ARBA" id="ARBA00023004"/>
    </source>
</evidence>
<dbReference type="Pfam" id="PF00067">
    <property type="entry name" value="p450"/>
    <property type="match status" value="1"/>
</dbReference>
<dbReference type="PANTHER" id="PTHR46300">
    <property type="entry name" value="P450, PUTATIVE (EUROFUNG)-RELATED-RELATED"/>
    <property type="match status" value="1"/>
</dbReference>
<evidence type="ECO:0000256" key="8">
    <source>
        <dbReference type="ARBA" id="ARBA00022989"/>
    </source>
</evidence>
<evidence type="ECO:0000256" key="2">
    <source>
        <dbReference type="ARBA" id="ARBA00004370"/>
    </source>
</evidence>
<dbReference type="EMBL" id="JADCUA010000007">
    <property type="protein sequence ID" value="KAH9838695.1"/>
    <property type="molecule type" value="Genomic_DNA"/>
</dbReference>
<evidence type="ECO:0000256" key="6">
    <source>
        <dbReference type="ARBA" id="ARBA00022692"/>
    </source>
</evidence>
<evidence type="ECO:0000313" key="15">
    <source>
        <dbReference type="Proteomes" id="UP000814176"/>
    </source>
</evidence>
<keyword evidence="10 13" id="KW-0408">Iron</keyword>
<evidence type="ECO:0000256" key="7">
    <source>
        <dbReference type="ARBA" id="ARBA00022723"/>
    </source>
</evidence>
<dbReference type="PRINTS" id="PR00463">
    <property type="entry name" value="EP450I"/>
</dbReference>
<organism evidence="14 15">
    <name type="scientific">Rhodofomes roseus</name>
    <dbReference type="NCBI Taxonomy" id="34475"/>
    <lineage>
        <taxon>Eukaryota</taxon>
        <taxon>Fungi</taxon>
        <taxon>Dikarya</taxon>
        <taxon>Basidiomycota</taxon>
        <taxon>Agaricomycotina</taxon>
        <taxon>Agaricomycetes</taxon>
        <taxon>Polyporales</taxon>
        <taxon>Rhodofomes</taxon>
    </lineage>
</organism>
<dbReference type="InterPro" id="IPR050364">
    <property type="entry name" value="Cytochrome_P450_fung"/>
</dbReference>
<keyword evidence="7 13" id="KW-0479">Metal-binding</keyword>
<dbReference type="PROSITE" id="PS00086">
    <property type="entry name" value="CYTOCHROME_P450"/>
    <property type="match status" value="1"/>
</dbReference>
<dbReference type="Proteomes" id="UP000814176">
    <property type="component" value="Unassembled WGS sequence"/>
</dbReference>
<dbReference type="GO" id="GO:0004497">
    <property type="term" value="F:monooxygenase activity"/>
    <property type="evidence" value="ECO:0007669"/>
    <property type="project" value="UniProtKB-KW"/>
</dbReference>
<keyword evidence="6" id="KW-0812">Transmembrane</keyword>
<dbReference type="CDD" id="cd11065">
    <property type="entry name" value="CYP64-like"/>
    <property type="match status" value="1"/>
</dbReference>
<evidence type="ECO:0000256" key="13">
    <source>
        <dbReference type="RuleBase" id="RU000461"/>
    </source>
</evidence>
<comment type="subcellular location">
    <subcellularLocation>
        <location evidence="2">Membrane</location>
    </subcellularLocation>
</comment>
<dbReference type="Gene3D" id="1.10.630.10">
    <property type="entry name" value="Cytochrome P450"/>
    <property type="match status" value="1"/>
</dbReference>
<sequence length="516" mass="58225">MEPVILLTSLIVTAIVFLVIHGRTSESAKLRLPPGPARIPLLGNVHQLPSMGQQRAFAEWGKRYGDVIYARLFQTPAIVVNSMNAAQDLLDKRSAKYSHRPRFILLQDLMGWDVMTHFSYGERWRRHRKWIASAFQDKDALLSYRPLQRRETYVLLSGLMDTPQEFMGHIRRFTAAMIMEIAYGHCVESSDDKFIHLAERASAVTLESGDAGAMLVDFFPLLQYLPFWAPGAGFKRRAFAANKIIQELLDTPFDMVKNAMMKGIARPCFTTSLLEEIIQKGTLNKQDEHEIKGAAGLLYGAATDTTSAVLGTFMLAMVLHPEVYQKARAEIDRVVGADRLPDFDDRASLPYLECVIQEVFRWNCPVPLGLPHRTMVQDEYRGFDIPAEAMIIPNIWAMTNDPSIYSTPDIFRPERFMEMDPQTMESRDPRNVVFGFGRRICPGQKFADSSVWLAAACIIAAVDISQILDAFGKSVQPPAAFDEVFVSHPKDFPCNIKPRSSKAQKMVSDFVVNHTM</sequence>
<accession>A0ABQ8KLB1</accession>
<dbReference type="GeneID" id="72004111"/>
<comment type="pathway">
    <text evidence="3">Secondary metabolite biosynthesis.</text>
</comment>
<keyword evidence="15" id="KW-1185">Reference proteome</keyword>
<evidence type="ECO:0000313" key="14">
    <source>
        <dbReference type="EMBL" id="KAH9838695.1"/>
    </source>
</evidence>
<keyword evidence="5 13" id="KW-0349">Heme</keyword>
<comment type="caution">
    <text evidence="14">The sequence shown here is derived from an EMBL/GenBank/DDBJ whole genome shotgun (WGS) entry which is preliminary data.</text>
</comment>
<evidence type="ECO:0000256" key="5">
    <source>
        <dbReference type="ARBA" id="ARBA00022617"/>
    </source>
</evidence>
<name>A0ABQ8KLB1_9APHY</name>
<dbReference type="RefSeq" id="XP_047780610.1">
    <property type="nucleotide sequence ID" value="XM_047923379.1"/>
</dbReference>
<evidence type="ECO:0000256" key="3">
    <source>
        <dbReference type="ARBA" id="ARBA00005179"/>
    </source>
</evidence>
<gene>
    <name evidence="14" type="ORF">C8Q71DRAFT_752507</name>
</gene>
<protein>
    <submittedName>
        <fullName evidence="14">Cytochrome P450 monooxygenase</fullName>
    </submittedName>
</protein>
<comment type="cofactor">
    <cofactor evidence="1">
        <name>heme</name>
        <dbReference type="ChEBI" id="CHEBI:30413"/>
    </cofactor>
</comment>
<evidence type="ECO:0000256" key="4">
    <source>
        <dbReference type="ARBA" id="ARBA00010617"/>
    </source>
</evidence>
<evidence type="ECO:0000256" key="12">
    <source>
        <dbReference type="ARBA" id="ARBA00023136"/>
    </source>
</evidence>
<dbReference type="PANTHER" id="PTHR46300:SF2">
    <property type="entry name" value="CYTOCHROME P450 MONOOXYGENASE ALNH-RELATED"/>
    <property type="match status" value="1"/>
</dbReference>
<proteinExistence type="inferred from homology"/>
<evidence type="ECO:0000256" key="11">
    <source>
        <dbReference type="ARBA" id="ARBA00023033"/>
    </source>
</evidence>
<comment type="similarity">
    <text evidence="4 13">Belongs to the cytochrome P450 family.</text>
</comment>
<dbReference type="SUPFAM" id="SSF48264">
    <property type="entry name" value="Cytochrome P450"/>
    <property type="match status" value="1"/>
</dbReference>
<keyword evidence="11 13" id="KW-0503">Monooxygenase</keyword>
<evidence type="ECO:0000256" key="9">
    <source>
        <dbReference type="ARBA" id="ARBA00023002"/>
    </source>
</evidence>